<keyword evidence="1" id="KW-0472">Membrane</keyword>
<comment type="caution">
    <text evidence="2">The sequence shown here is derived from an EMBL/GenBank/DDBJ whole genome shotgun (WGS) entry which is preliminary data.</text>
</comment>
<gene>
    <name evidence="2" type="ORF">NITHO_4510011</name>
</gene>
<feature type="transmembrane region" description="Helical" evidence="1">
    <location>
        <begin position="73"/>
        <end position="94"/>
    </location>
</feature>
<keyword evidence="1" id="KW-0812">Transmembrane</keyword>
<keyword evidence="3" id="KW-1185">Reference proteome</keyword>
<proteinExistence type="predicted"/>
<keyword evidence="1" id="KW-1133">Transmembrane helix</keyword>
<protein>
    <submittedName>
        <fullName evidence="2">Uncharacterized protein</fullName>
    </submittedName>
</protein>
<feature type="transmembrane region" description="Helical" evidence="1">
    <location>
        <begin position="12"/>
        <end position="33"/>
    </location>
</feature>
<reference evidence="2 3" key="1">
    <citation type="journal article" date="2012" name="ISME J.">
        <title>Nitrification expanded: discovery, physiology and genomics of a nitrite-oxidizing bacterium from the phylum Chloroflexi.</title>
        <authorList>
            <person name="Sorokin D.Y."/>
            <person name="Lucker S."/>
            <person name="Vejmelkova D."/>
            <person name="Kostrikina N.A."/>
            <person name="Kleerebezem R."/>
            <person name="Rijpstra W.I."/>
            <person name="Damste J.S."/>
            <person name="Le Paslier D."/>
            <person name="Muyzer G."/>
            <person name="Wagner M."/>
            <person name="van Loosdrecht M.C."/>
            <person name="Daims H."/>
        </authorList>
    </citation>
    <scope>NUCLEOTIDE SEQUENCE [LARGE SCALE GENOMIC DNA]</scope>
    <source>
        <strain evidence="3">none</strain>
    </source>
</reference>
<feature type="transmembrane region" description="Helical" evidence="1">
    <location>
        <begin position="39"/>
        <end position="61"/>
    </location>
</feature>
<dbReference type="EMBL" id="CAGS01000392">
    <property type="protein sequence ID" value="CCF85134.1"/>
    <property type="molecule type" value="Genomic_DNA"/>
</dbReference>
<accession>I4EKC2</accession>
<evidence type="ECO:0000256" key="1">
    <source>
        <dbReference type="SAM" id="Phobius"/>
    </source>
</evidence>
<dbReference type="RefSeq" id="WP_008479815.1">
    <property type="nucleotide sequence ID" value="NZ_CAGS01000392.1"/>
</dbReference>
<organism evidence="2 3">
    <name type="scientific">Nitrolancea hollandica Lb</name>
    <dbReference type="NCBI Taxonomy" id="1129897"/>
    <lineage>
        <taxon>Bacteria</taxon>
        <taxon>Pseudomonadati</taxon>
        <taxon>Thermomicrobiota</taxon>
        <taxon>Thermomicrobia</taxon>
        <taxon>Sphaerobacterales</taxon>
        <taxon>Sphaerobacterineae</taxon>
        <taxon>Sphaerobacteraceae</taxon>
        <taxon>Nitrolancea</taxon>
    </lineage>
</organism>
<sequence>MLPERPAEARPVWLPPVVSVVTLFVLFLAAVVVRRSGLGALGTNVMIGLSTIASAAIALYGVKMIVQARARGIASAIAGAVMVVLGVYTTYHVWS</sequence>
<dbReference type="AlphaFoldDB" id="I4EKC2"/>
<dbReference type="Proteomes" id="UP000004221">
    <property type="component" value="Unassembled WGS sequence"/>
</dbReference>
<evidence type="ECO:0000313" key="3">
    <source>
        <dbReference type="Proteomes" id="UP000004221"/>
    </source>
</evidence>
<evidence type="ECO:0000313" key="2">
    <source>
        <dbReference type="EMBL" id="CCF85134.1"/>
    </source>
</evidence>
<name>I4EKC2_9BACT</name>